<comment type="function">
    <text evidence="1">Alpha-L-fucosidase is responsible for hydrolyzing the alpha-1,6-linked fucose joined to the reducing-end N-acetylglucosamine of the carbohydrate moieties of glycoproteins.</text>
</comment>
<dbReference type="Pfam" id="PF01120">
    <property type="entry name" value="Alpha_L_fucos"/>
    <property type="match status" value="1"/>
</dbReference>
<dbReference type="GO" id="GO:0016139">
    <property type="term" value="P:glycoside catabolic process"/>
    <property type="evidence" value="ECO:0007669"/>
    <property type="project" value="TreeGrafter"/>
</dbReference>
<dbReference type="PANTHER" id="PTHR10030">
    <property type="entry name" value="ALPHA-L-FUCOSIDASE"/>
    <property type="match status" value="1"/>
</dbReference>
<feature type="domain" description="Glycoside hydrolase family 29 N-terminal" evidence="8">
    <location>
        <begin position="31"/>
        <end position="400"/>
    </location>
</feature>
<evidence type="ECO:0000256" key="2">
    <source>
        <dbReference type="ARBA" id="ARBA00007951"/>
    </source>
</evidence>
<dbReference type="RefSeq" id="WP_097046955.1">
    <property type="nucleotide sequence ID" value="NZ_OBEH01000006.1"/>
</dbReference>
<organism evidence="9 10">
    <name type="scientific">Flagellimonas pacifica</name>
    <dbReference type="NCBI Taxonomy" id="1247520"/>
    <lineage>
        <taxon>Bacteria</taxon>
        <taxon>Pseudomonadati</taxon>
        <taxon>Bacteroidota</taxon>
        <taxon>Flavobacteriia</taxon>
        <taxon>Flavobacteriales</taxon>
        <taxon>Flavobacteriaceae</taxon>
        <taxon>Flagellimonas</taxon>
    </lineage>
</organism>
<evidence type="ECO:0000256" key="3">
    <source>
        <dbReference type="ARBA" id="ARBA00012662"/>
    </source>
</evidence>
<dbReference type="EMBL" id="OBEH01000006">
    <property type="protein sequence ID" value="SNZ01503.1"/>
    <property type="molecule type" value="Genomic_DNA"/>
</dbReference>
<keyword evidence="4" id="KW-0732">Signal</keyword>
<dbReference type="Proteomes" id="UP000219048">
    <property type="component" value="Unassembled WGS sequence"/>
</dbReference>
<dbReference type="SUPFAM" id="SSF51445">
    <property type="entry name" value="(Trans)glycosidases"/>
    <property type="match status" value="1"/>
</dbReference>
<dbReference type="AlphaFoldDB" id="A0A285MXU3"/>
<evidence type="ECO:0000313" key="10">
    <source>
        <dbReference type="Proteomes" id="UP000219048"/>
    </source>
</evidence>
<dbReference type="GO" id="GO:0006004">
    <property type="term" value="P:fucose metabolic process"/>
    <property type="evidence" value="ECO:0007669"/>
    <property type="project" value="InterPro"/>
</dbReference>
<evidence type="ECO:0000256" key="5">
    <source>
        <dbReference type="ARBA" id="ARBA00022801"/>
    </source>
</evidence>
<keyword evidence="6" id="KW-0326">Glycosidase</keyword>
<sequence>MNKNTSKSKILSLAILFFLIFAAHVMGQAIYEDERYVPETDPLVLEKLDQWQDLKFGLLMHWGAYSQWGIVESWSLSPEEYGWCERKKGSNPENYFAYKKEYENLQKTFNPVKFNPEKWAKAAKNAGMKYVVFTTKHHDGFSMFDSKYTDYKITDSKTPFSTNPKANVTKEIFNAFREEGLWAGAYFSKPDWHHPNYWNPYYPPKDRNVNYEPEANPEMWNDYVEFTHNQILELLTDYGKVDILWLDGGWVAKTPKSQITSWYDGQLKNNENGYLKHRIVNQDIRMDELVVKARKKQPGLIVVDRAVHGKNQNYLTPENRVPEKPLPYPWESCIIAGGGWSYSFNANYMSTKQAVHTLVDIVAKGGNLLFNIAPSPEGEWDQGAYDLLEGIGNWMDVNKEAIYGTEAMAPYKDKNVCVTTKPDGSIYLTYLMVEDEKSIPKSVEFNGLKLKRGSRASILGARGSVKWHQDGDQLRFEIPDAAMNKLAGTPAFVIKIK</sequence>
<evidence type="ECO:0000256" key="6">
    <source>
        <dbReference type="ARBA" id="ARBA00023295"/>
    </source>
</evidence>
<dbReference type="GO" id="GO:0004560">
    <property type="term" value="F:alpha-L-fucosidase activity"/>
    <property type="evidence" value="ECO:0007669"/>
    <property type="project" value="InterPro"/>
</dbReference>
<protein>
    <recommendedName>
        <fullName evidence="3">alpha-L-fucosidase</fullName>
        <ecNumber evidence="3">3.2.1.51</ecNumber>
    </recommendedName>
</protein>
<dbReference type="InterPro" id="IPR057739">
    <property type="entry name" value="Glyco_hydro_29_N"/>
</dbReference>
<dbReference type="InterPro" id="IPR017853">
    <property type="entry name" value="GH"/>
</dbReference>
<dbReference type="Gene3D" id="3.20.20.80">
    <property type="entry name" value="Glycosidases"/>
    <property type="match status" value="1"/>
</dbReference>
<proteinExistence type="inferred from homology"/>
<evidence type="ECO:0000256" key="1">
    <source>
        <dbReference type="ARBA" id="ARBA00004071"/>
    </source>
</evidence>
<accession>A0A285MXU3</accession>
<dbReference type="SMART" id="SM00812">
    <property type="entry name" value="Alpha_L_fucos"/>
    <property type="match status" value="1"/>
</dbReference>
<keyword evidence="10" id="KW-1185">Reference proteome</keyword>
<keyword evidence="5" id="KW-0378">Hydrolase</keyword>
<name>A0A285MXU3_9FLAO</name>
<dbReference type="GO" id="GO:0005764">
    <property type="term" value="C:lysosome"/>
    <property type="evidence" value="ECO:0007669"/>
    <property type="project" value="TreeGrafter"/>
</dbReference>
<evidence type="ECO:0000313" key="9">
    <source>
        <dbReference type="EMBL" id="SNZ01503.1"/>
    </source>
</evidence>
<evidence type="ECO:0000256" key="4">
    <source>
        <dbReference type="ARBA" id="ARBA00022729"/>
    </source>
</evidence>
<dbReference type="OrthoDB" id="1095333at2"/>
<dbReference type="InterPro" id="IPR000933">
    <property type="entry name" value="Glyco_hydro_29"/>
</dbReference>
<dbReference type="EC" id="3.2.1.51" evidence="3"/>
<reference evidence="10" key="1">
    <citation type="submission" date="2017-09" db="EMBL/GenBank/DDBJ databases">
        <authorList>
            <person name="Varghese N."/>
            <person name="Submissions S."/>
        </authorList>
    </citation>
    <scope>NUCLEOTIDE SEQUENCE [LARGE SCALE GENOMIC DNA]</scope>
    <source>
        <strain evidence="10">DSM 25885</strain>
    </source>
</reference>
<dbReference type="InterPro" id="IPR016286">
    <property type="entry name" value="FUC_metazoa-typ"/>
</dbReference>
<dbReference type="PANTHER" id="PTHR10030:SF37">
    <property type="entry name" value="ALPHA-L-FUCOSIDASE-RELATED"/>
    <property type="match status" value="1"/>
</dbReference>
<gene>
    <name evidence="9" type="ORF">SAMN06265377_3345</name>
</gene>
<feature type="site" description="May be important for catalysis" evidence="7">
    <location>
        <position position="333"/>
    </location>
</feature>
<dbReference type="PIRSF" id="PIRSF001092">
    <property type="entry name" value="Alpha-L-fucosidase"/>
    <property type="match status" value="1"/>
</dbReference>
<evidence type="ECO:0000256" key="7">
    <source>
        <dbReference type="PIRSR" id="PIRSR001092-1"/>
    </source>
</evidence>
<comment type="similarity">
    <text evidence="2">Belongs to the glycosyl hydrolase 29 family.</text>
</comment>
<evidence type="ECO:0000259" key="8">
    <source>
        <dbReference type="Pfam" id="PF01120"/>
    </source>
</evidence>